<dbReference type="RefSeq" id="XP_033588987.1">
    <property type="nucleotide sequence ID" value="XM_033737249.1"/>
</dbReference>
<protein>
    <submittedName>
        <fullName evidence="2">Uncharacterized protein</fullName>
    </submittedName>
</protein>
<organism evidence="2 3">
    <name type="scientific">Neohortaea acidophila</name>
    <dbReference type="NCBI Taxonomy" id="245834"/>
    <lineage>
        <taxon>Eukaryota</taxon>
        <taxon>Fungi</taxon>
        <taxon>Dikarya</taxon>
        <taxon>Ascomycota</taxon>
        <taxon>Pezizomycotina</taxon>
        <taxon>Dothideomycetes</taxon>
        <taxon>Dothideomycetidae</taxon>
        <taxon>Mycosphaerellales</taxon>
        <taxon>Teratosphaeriaceae</taxon>
        <taxon>Neohortaea</taxon>
    </lineage>
</organism>
<reference evidence="2" key="1">
    <citation type="journal article" date="2020" name="Stud. Mycol.">
        <title>101 Dothideomycetes genomes: a test case for predicting lifestyles and emergence of pathogens.</title>
        <authorList>
            <person name="Haridas S."/>
            <person name="Albert R."/>
            <person name="Binder M."/>
            <person name="Bloem J."/>
            <person name="Labutti K."/>
            <person name="Salamov A."/>
            <person name="Andreopoulos B."/>
            <person name="Baker S."/>
            <person name="Barry K."/>
            <person name="Bills G."/>
            <person name="Bluhm B."/>
            <person name="Cannon C."/>
            <person name="Castanera R."/>
            <person name="Culley D."/>
            <person name="Daum C."/>
            <person name="Ezra D."/>
            <person name="Gonzalez J."/>
            <person name="Henrissat B."/>
            <person name="Kuo A."/>
            <person name="Liang C."/>
            <person name="Lipzen A."/>
            <person name="Lutzoni F."/>
            <person name="Magnuson J."/>
            <person name="Mondo S."/>
            <person name="Nolan M."/>
            <person name="Ohm R."/>
            <person name="Pangilinan J."/>
            <person name="Park H.-J."/>
            <person name="Ramirez L."/>
            <person name="Alfaro M."/>
            <person name="Sun H."/>
            <person name="Tritt A."/>
            <person name="Yoshinaga Y."/>
            <person name="Zwiers L.-H."/>
            <person name="Turgeon B."/>
            <person name="Goodwin S."/>
            <person name="Spatafora J."/>
            <person name="Crous P."/>
            <person name="Grigoriev I."/>
        </authorList>
    </citation>
    <scope>NUCLEOTIDE SEQUENCE</scope>
    <source>
        <strain evidence="2">CBS 113389</strain>
    </source>
</reference>
<accession>A0A6A6PT62</accession>
<evidence type="ECO:0000313" key="3">
    <source>
        <dbReference type="Proteomes" id="UP000799767"/>
    </source>
</evidence>
<keyword evidence="3" id="KW-1185">Reference proteome</keyword>
<gene>
    <name evidence="2" type="ORF">BDY17DRAFT_324704</name>
</gene>
<dbReference type="OrthoDB" id="3938867at2759"/>
<dbReference type="GeneID" id="54478251"/>
<name>A0A6A6PT62_9PEZI</name>
<evidence type="ECO:0000313" key="2">
    <source>
        <dbReference type="EMBL" id="KAF2482417.1"/>
    </source>
</evidence>
<proteinExistence type="predicted"/>
<dbReference type="Proteomes" id="UP000799767">
    <property type="component" value="Unassembled WGS sequence"/>
</dbReference>
<feature type="region of interest" description="Disordered" evidence="1">
    <location>
        <begin position="169"/>
        <end position="192"/>
    </location>
</feature>
<feature type="compositionally biased region" description="Acidic residues" evidence="1">
    <location>
        <begin position="173"/>
        <end position="183"/>
    </location>
</feature>
<evidence type="ECO:0000256" key="1">
    <source>
        <dbReference type="SAM" id="MobiDB-lite"/>
    </source>
</evidence>
<sequence>MGTRGLLAFIIRGRKKGTYNHSDSYPEGLGKKLVSFIKSLNSAQIQQMIENLEKIEWVKMNDPVPQDLANRYAAAGFTDRNLGRFDDWYTTLRWVQDGGCLQAILEGTLSHLIDYTNFENDRTFCEWIYVLDWEKRELEVVDHYHGIVREKRSFAEVSEEWMDVMQKKVYDPQVDEDGNDLGEDIDRGSGSD</sequence>
<dbReference type="AlphaFoldDB" id="A0A6A6PT62"/>
<dbReference type="EMBL" id="MU001636">
    <property type="protein sequence ID" value="KAF2482417.1"/>
    <property type="molecule type" value="Genomic_DNA"/>
</dbReference>